<dbReference type="EMBL" id="QQAH01000001">
    <property type="protein sequence ID" value="RDD83211.1"/>
    <property type="molecule type" value="Genomic_DNA"/>
</dbReference>
<dbReference type="InterPro" id="IPR004525">
    <property type="entry name" value="EpmA"/>
</dbReference>
<dbReference type="Pfam" id="PF04480">
    <property type="entry name" value="DUF559"/>
    <property type="match status" value="1"/>
</dbReference>
<dbReference type="InterPro" id="IPR004364">
    <property type="entry name" value="Aa-tRNA-synt_II"/>
</dbReference>
<evidence type="ECO:0000256" key="5">
    <source>
        <dbReference type="ARBA" id="ARBA00052794"/>
    </source>
</evidence>
<keyword evidence="3" id="KW-0547">Nucleotide-binding</keyword>
<dbReference type="PANTHER" id="PTHR42918">
    <property type="entry name" value="LYSYL-TRNA SYNTHETASE"/>
    <property type="match status" value="1"/>
</dbReference>
<dbReference type="OrthoDB" id="9801152at2"/>
<comment type="catalytic activity">
    <reaction evidence="5">
        <text>D-beta-lysine + L-lysyl-[protein] + ATP = N(6)-((3R)-3,6-diaminohexanoyl)-L-lysyl-[protein] + AMP + diphosphate + H(+)</text>
        <dbReference type="Rhea" id="RHEA:83435"/>
        <dbReference type="Rhea" id="RHEA-COMP:9752"/>
        <dbReference type="Rhea" id="RHEA-COMP:20131"/>
        <dbReference type="ChEBI" id="CHEBI:15378"/>
        <dbReference type="ChEBI" id="CHEBI:29969"/>
        <dbReference type="ChEBI" id="CHEBI:30616"/>
        <dbReference type="ChEBI" id="CHEBI:33019"/>
        <dbReference type="ChEBI" id="CHEBI:84138"/>
        <dbReference type="ChEBI" id="CHEBI:156053"/>
        <dbReference type="ChEBI" id="CHEBI:456215"/>
    </reaction>
    <physiologicalReaction direction="left-to-right" evidence="5">
        <dbReference type="Rhea" id="RHEA:83436"/>
    </physiologicalReaction>
</comment>
<evidence type="ECO:0000256" key="1">
    <source>
        <dbReference type="ARBA" id="ARBA00011738"/>
    </source>
</evidence>
<keyword evidence="8" id="KW-1185">Reference proteome</keyword>
<dbReference type="Gene3D" id="3.30.930.10">
    <property type="entry name" value="Bira Bifunctional Protein, Domain 2"/>
    <property type="match status" value="1"/>
</dbReference>
<sequence length="477" mass="54151">MTLLPLPRLRRGRGLGEGAGMTEYAKELRRNQTDAEAKLWSYLRADQLGHKFRRQYRVEGYIADFCCVAQRLIVELDGSQHVEQHHYNQQRTDRLQAAGLRVLRFWNNDVLLRTDDVLEAIVRELGEELPPHPSPLPRRSRGRGRQASALASLDAIVMQHPVSLPRQLQLRARLYALIRAFFAERNVLEVETPILSASGNTDPNIESFSTVFSGHVDAGARERWLRTSPEYPLKRLLAAGIGDCYELGRVFRNGEAGGRHNPEFSMLEWYRVGWDHRQLMEETIALVEAALAMMGRRAEVVIESYRQLFLDELGLDPMHASLDELRAPLAEYAIDASDLGRDDWLDLLITHKLQPAFPRDRITLIHDYPASQCALARIRAGEPPMAERFELYLGPYELANGYHELNDAAEQRRRFERDNTLRRARGLREIPMDEPLLSVLDAMPDCAGVALGVERLLMCLAGTDAIADVLAFPFVTA</sequence>
<dbReference type="FunFam" id="3.30.930.10:FF:000017">
    <property type="entry name" value="Elongation factor P--(R)-beta-lysine ligase"/>
    <property type="match status" value="1"/>
</dbReference>
<dbReference type="SUPFAM" id="SSF55681">
    <property type="entry name" value="Class II aaRS and biotin synthetases"/>
    <property type="match status" value="1"/>
</dbReference>
<keyword evidence="4" id="KW-0067">ATP-binding</keyword>
<keyword evidence="2" id="KW-0436">Ligase</keyword>
<evidence type="ECO:0000259" key="6">
    <source>
        <dbReference type="PROSITE" id="PS50862"/>
    </source>
</evidence>
<organism evidence="7 8">
    <name type="scientific">Dyella tabacisoli</name>
    <dbReference type="NCBI Taxonomy" id="2282381"/>
    <lineage>
        <taxon>Bacteria</taxon>
        <taxon>Pseudomonadati</taxon>
        <taxon>Pseudomonadota</taxon>
        <taxon>Gammaproteobacteria</taxon>
        <taxon>Lysobacterales</taxon>
        <taxon>Rhodanobacteraceae</taxon>
        <taxon>Dyella</taxon>
    </lineage>
</organism>
<comment type="subunit">
    <text evidence="1">Homodimer.</text>
</comment>
<dbReference type="CDD" id="cd01038">
    <property type="entry name" value="Endonuclease_DUF559"/>
    <property type="match status" value="1"/>
</dbReference>
<dbReference type="InterPro" id="IPR018149">
    <property type="entry name" value="Lys-tRNA-synth_II_C"/>
</dbReference>
<dbReference type="PRINTS" id="PR00982">
    <property type="entry name" value="TRNASYNTHLYS"/>
</dbReference>
<protein>
    <submittedName>
        <fullName evidence="7">EF-P lysine aminoacylase GenX</fullName>
    </submittedName>
</protein>
<evidence type="ECO:0000256" key="4">
    <source>
        <dbReference type="ARBA" id="ARBA00022840"/>
    </source>
</evidence>
<dbReference type="InterPro" id="IPR045864">
    <property type="entry name" value="aa-tRNA-synth_II/BPL/LPL"/>
</dbReference>
<dbReference type="Gene3D" id="3.40.960.10">
    <property type="entry name" value="VSR Endonuclease"/>
    <property type="match status" value="1"/>
</dbReference>
<dbReference type="PROSITE" id="PS50862">
    <property type="entry name" value="AA_TRNA_LIGASE_II"/>
    <property type="match status" value="1"/>
</dbReference>
<dbReference type="NCBIfam" id="TIGR00462">
    <property type="entry name" value="genX"/>
    <property type="match status" value="1"/>
</dbReference>
<dbReference type="InterPro" id="IPR006195">
    <property type="entry name" value="aa-tRNA-synth_II"/>
</dbReference>
<proteinExistence type="predicted"/>
<evidence type="ECO:0000313" key="7">
    <source>
        <dbReference type="EMBL" id="RDD83211.1"/>
    </source>
</evidence>
<comment type="caution">
    <text evidence="7">The sequence shown here is derived from an EMBL/GenBank/DDBJ whole genome shotgun (WGS) entry which is preliminary data.</text>
</comment>
<dbReference type="Pfam" id="PF00152">
    <property type="entry name" value="tRNA-synt_2"/>
    <property type="match status" value="1"/>
</dbReference>
<evidence type="ECO:0000256" key="2">
    <source>
        <dbReference type="ARBA" id="ARBA00022598"/>
    </source>
</evidence>
<dbReference type="InterPro" id="IPR007569">
    <property type="entry name" value="DUF559"/>
</dbReference>
<accession>A0A369URR2</accession>
<name>A0A369URR2_9GAMM</name>
<reference evidence="7 8" key="1">
    <citation type="submission" date="2018-07" db="EMBL/GenBank/DDBJ databases">
        <title>Dyella tabacisoli L4-6T, whole genome shotgun sequence.</title>
        <authorList>
            <person name="Zhou X.-K."/>
            <person name="Li W.-J."/>
            <person name="Duan Y.-Q."/>
        </authorList>
    </citation>
    <scope>NUCLEOTIDE SEQUENCE [LARGE SCALE GENOMIC DNA]</scope>
    <source>
        <strain evidence="7 8">L4-6</strain>
    </source>
</reference>
<dbReference type="AlphaFoldDB" id="A0A369URR2"/>
<dbReference type="PANTHER" id="PTHR42918:SF6">
    <property type="entry name" value="ELONGATION FACTOR P--(R)-BETA-LYSINE LIGASE"/>
    <property type="match status" value="1"/>
</dbReference>
<evidence type="ECO:0000256" key="3">
    <source>
        <dbReference type="ARBA" id="ARBA00022741"/>
    </source>
</evidence>
<gene>
    <name evidence="7" type="ORF">DVJ77_00995</name>
</gene>
<dbReference type="SUPFAM" id="SSF52980">
    <property type="entry name" value="Restriction endonuclease-like"/>
    <property type="match status" value="1"/>
</dbReference>
<dbReference type="GO" id="GO:0006430">
    <property type="term" value="P:lysyl-tRNA aminoacylation"/>
    <property type="evidence" value="ECO:0007669"/>
    <property type="project" value="InterPro"/>
</dbReference>
<dbReference type="GO" id="GO:0000049">
    <property type="term" value="F:tRNA binding"/>
    <property type="evidence" value="ECO:0007669"/>
    <property type="project" value="TreeGrafter"/>
</dbReference>
<dbReference type="GO" id="GO:0005524">
    <property type="term" value="F:ATP binding"/>
    <property type="evidence" value="ECO:0007669"/>
    <property type="project" value="UniProtKB-KW"/>
</dbReference>
<dbReference type="Proteomes" id="UP000253782">
    <property type="component" value="Unassembled WGS sequence"/>
</dbReference>
<evidence type="ECO:0000313" key="8">
    <source>
        <dbReference type="Proteomes" id="UP000253782"/>
    </source>
</evidence>
<dbReference type="InterPro" id="IPR011335">
    <property type="entry name" value="Restrct_endonuc-II-like"/>
</dbReference>
<feature type="domain" description="Aminoacyl-transfer RNA synthetases class-II family profile" evidence="6">
    <location>
        <begin position="168"/>
        <end position="473"/>
    </location>
</feature>
<dbReference type="GO" id="GO:0005829">
    <property type="term" value="C:cytosol"/>
    <property type="evidence" value="ECO:0007669"/>
    <property type="project" value="TreeGrafter"/>
</dbReference>
<dbReference type="InterPro" id="IPR047216">
    <property type="entry name" value="Endonuclease_DUF559_bact"/>
</dbReference>
<dbReference type="GO" id="GO:0004824">
    <property type="term" value="F:lysine-tRNA ligase activity"/>
    <property type="evidence" value="ECO:0007669"/>
    <property type="project" value="InterPro"/>
</dbReference>
<dbReference type="NCBIfam" id="NF006828">
    <property type="entry name" value="PRK09350.1"/>
    <property type="match status" value="1"/>
</dbReference>